<evidence type="ECO:0000313" key="1">
    <source>
        <dbReference type="EMBL" id="RDD79735.1"/>
    </source>
</evidence>
<keyword evidence="2" id="KW-1185">Reference proteome</keyword>
<accession>A0A369UHZ7</accession>
<evidence type="ECO:0000313" key="2">
    <source>
        <dbReference type="Proteomes" id="UP000253782"/>
    </source>
</evidence>
<comment type="caution">
    <text evidence="1">The sequence shown here is derived from an EMBL/GenBank/DDBJ whole genome shotgun (WGS) entry which is preliminary data.</text>
</comment>
<sequence>MKSTRSALDTRLDAARTKRGYEIMRGIALTDAPDMPHIYGHNQTLATLHQRVDQVAQPCLFTFPLTDHARIVIADRSVRVASTFLPTKVAAVTLIITILPPEALVRLIAAKSRWV</sequence>
<name>A0A369UHZ7_9GAMM</name>
<proteinExistence type="predicted"/>
<dbReference type="Proteomes" id="UP000253782">
    <property type="component" value="Unassembled WGS sequence"/>
</dbReference>
<dbReference type="RefSeq" id="WP_114847462.1">
    <property type="nucleotide sequence ID" value="NZ_JBHSPE010000022.1"/>
</dbReference>
<protein>
    <submittedName>
        <fullName evidence="1">Uncharacterized protein</fullName>
    </submittedName>
</protein>
<organism evidence="1 2">
    <name type="scientific">Dyella tabacisoli</name>
    <dbReference type="NCBI Taxonomy" id="2282381"/>
    <lineage>
        <taxon>Bacteria</taxon>
        <taxon>Pseudomonadati</taxon>
        <taxon>Pseudomonadota</taxon>
        <taxon>Gammaproteobacteria</taxon>
        <taxon>Lysobacterales</taxon>
        <taxon>Rhodanobacteraceae</taxon>
        <taxon>Dyella</taxon>
    </lineage>
</organism>
<dbReference type="EMBL" id="QQAH01000029">
    <property type="protein sequence ID" value="RDD79735.1"/>
    <property type="molecule type" value="Genomic_DNA"/>
</dbReference>
<dbReference type="AlphaFoldDB" id="A0A369UHZ7"/>
<reference evidence="1 2" key="1">
    <citation type="submission" date="2018-07" db="EMBL/GenBank/DDBJ databases">
        <title>Dyella tabacisoli L4-6T, whole genome shotgun sequence.</title>
        <authorList>
            <person name="Zhou X.-K."/>
            <person name="Li W.-J."/>
            <person name="Duan Y.-Q."/>
        </authorList>
    </citation>
    <scope>NUCLEOTIDE SEQUENCE [LARGE SCALE GENOMIC DNA]</scope>
    <source>
        <strain evidence="1 2">L4-6</strain>
    </source>
</reference>
<gene>
    <name evidence="1" type="ORF">DVJ77_20805</name>
</gene>